<evidence type="ECO:0000259" key="3">
    <source>
        <dbReference type="Pfam" id="PF20789"/>
    </source>
</evidence>
<dbReference type="CDD" id="cd03445">
    <property type="entry name" value="Thioesterase_II_repeat2"/>
    <property type="match status" value="1"/>
</dbReference>
<evidence type="ECO:0000256" key="1">
    <source>
        <dbReference type="SAM" id="Coils"/>
    </source>
</evidence>
<keyword evidence="5" id="KW-1185">Reference proteome</keyword>
<dbReference type="GO" id="GO:0009062">
    <property type="term" value="P:fatty acid catabolic process"/>
    <property type="evidence" value="ECO:0007669"/>
    <property type="project" value="TreeGrafter"/>
</dbReference>
<dbReference type="InterPro" id="IPR003703">
    <property type="entry name" value="Acyl_CoA_thio"/>
</dbReference>
<dbReference type="PANTHER" id="PTHR11066:SF34">
    <property type="entry name" value="ACYL-COENZYME A THIOESTERASE 8"/>
    <property type="match status" value="1"/>
</dbReference>
<evidence type="ECO:0000313" key="4">
    <source>
        <dbReference type="EMBL" id="KAJ5106637.1"/>
    </source>
</evidence>
<accession>A0A9W9KIM0</accession>
<dbReference type="Pfam" id="PF13622">
    <property type="entry name" value="4HBT_3"/>
    <property type="match status" value="1"/>
</dbReference>
<protein>
    <submittedName>
        <fullName evidence="4">Thioesterase-like superfamily-domain-containing protein</fullName>
    </submittedName>
</protein>
<reference evidence="4" key="2">
    <citation type="journal article" date="2023" name="IMA Fungus">
        <title>Comparative genomic study of the Penicillium genus elucidates a diverse pangenome and 15 lateral gene transfer events.</title>
        <authorList>
            <person name="Petersen C."/>
            <person name="Sorensen T."/>
            <person name="Nielsen M.R."/>
            <person name="Sondergaard T.E."/>
            <person name="Sorensen J.L."/>
            <person name="Fitzpatrick D.A."/>
            <person name="Frisvad J.C."/>
            <person name="Nielsen K.L."/>
        </authorList>
    </citation>
    <scope>NUCLEOTIDE SEQUENCE</scope>
    <source>
        <strain evidence="4">IBT 30069</strain>
    </source>
</reference>
<evidence type="ECO:0000313" key="5">
    <source>
        <dbReference type="Proteomes" id="UP001149165"/>
    </source>
</evidence>
<dbReference type="GO" id="GO:0047617">
    <property type="term" value="F:fatty acyl-CoA hydrolase activity"/>
    <property type="evidence" value="ECO:0007669"/>
    <property type="project" value="InterPro"/>
</dbReference>
<reference evidence="4" key="1">
    <citation type="submission" date="2022-11" db="EMBL/GenBank/DDBJ databases">
        <authorList>
            <person name="Petersen C."/>
        </authorList>
    </citation>
    <scope>NUCLEOTIDE SEQUENCE</scope>
    <source>
        <strain evidence="4">IBT 30069</strain>
    </source>
</reference>
<dbReference type="GO" id="GO:0006637">
    <property type="term" value="P:acyl-CoA metabolic process"/>
    <property type="evidence" value="ECO:0007669"/>
    <property type="project" value="InterPro"/>
</dbReference>
<dbReference type="InterPro" id="IPR049450">
    <property type="entry name" value="ACOT8-like_C"/>
</dbReference>
<feature type="coiled-coil region" evidence="1">
    <location>
        <begin position="224"/>
        <end position="251"/>
    </location>
</feature>
<dbReference type="Pfam" id="PF20789">
    <property type="entry name" value="4HBT_3C"/>
    <property type="match status" value="1"/>
</dbReference>
<dbReference type="GO" id="GO:0005782">
    <property type="term" value="C:peroxisomal matrix"/>
    <property type="evidence" value="ECO:0007669"/>
    <property type="project" value="UniProtKB-SubCell"/>
</dbReference>
<dbReference type="InterPro" id="IPR029069">
    <property type="entry name" value="HotDog_dom_sf"/>
</dbReference>
<keyword evidence="1" id="KW-0175">Coiled coil</keyword>
<dbReference type="CDD" id="cd03444">
    <property type="entry name" value="Thioesterase_II_repeat1"/>
    <property type="match status" value="1"/>
</dbReference>
<sequence length="341" mass="38249">MKSPIENIIDVTPLSDEAPNLFTNSCPLWSPAGARGVYGGAFIAHSLAASQRMISTDFVAHSMHSLFIFAGAGGIPVTYDVEILNEASDRITHVVHAKQETRIIFIATISFMRSSQANNMRHITHYIPKPDAILPTGQYDNDKLWDADRPFETIRIPLSFDSSCRTEDRRYRQWMRARGKISTPENHSIHSCALAYMSDSLFIGTVARAHQAPRHSSASSFEKIQDLEDGVDEESKEAAKFLRRLAELELIDFQSLTPSNEQMGMMVSLSHSIYFHHQESFRADEWMLSEMSSPWSGEGRGLVYQSCWSQSGLLIATCVQEGVVRLIQDSKPANKPNEPKL</sequence>
<dbReference type="PANTHER" id="PTHR11066">
    <property type="entry name" value="ACYL-COA THIOESTERASE"/>
    <property type="match status" value="1"/>
</dbReference>
<gene>
    <name evidence="4" type="ORF">N7456_003312</name>
</gene>
<organism evidence="4 5">
    <name type="scientific">Penicillium angulare</name>
    <dbReference type="NCBI Taxonomy" id="116970"/>
    <lineage>
        <taxon>Eukaryota</taxon>
        <taxon>Fungi</taxon>
        <taxon>Dikarya</taxon>
        <taxon>Ascomycota</taxon>
        <taxon>Pezizomycotina</taxon>
        <taxon>Eurotiomycetes</taxon>
        <taxon>Eurotiomycetidae</taxon>
        <taxon>Eurotiales</taxon>
        <taxon>Aspergillaceae</taxon>
        <taxon>Penicillium</taxon>
    </lineage>
</organism>
<name>A0A9W9KIM0_9EURO</name>
<dbReference type="SUPFAM" id="SSF54637">
    <property type="entry name" value="Thioesterase/thiol ester dehydrase-isomerase"/>
    <property type="match status" value="2"/>
</dbReference>
<dbReference type="InterPro" id="IPR049449">
    <property type="entry name" value="TesB_ACOT8-like_N"/>
</dbReference>
<evidence type="ECO:0000259" key="2">
    <source>
        <dbReference type="Pfam" id="PF13622"/>
    </source>
</evidence>
<dbReference type="OrthoDB" id="68328at2759"/>
<dbReference type="Proteomes" id="UP001149165">
    <property type="component" value="Unassembled WGS sequence"/>
</dbReference>
<comment type="caution">
    <text evidence="4">The sequence shown here is derived from an EMBL/GenBank/DDBJ whole genome shotgun (WGS) entry which is preliminary data.</text>
</comment>
<feature type="domain" description="Acyl-CoA thioesterase-like C-terminal" evidence="3">
    <location>
        <begin position="144"/>
        <end position="324"/>
    </location>
</feature>
<dbReference type="Gene3D" id="3.10.129.10">
    <property type="entry name" value="Hotdog Thioesterase"/>
    <property type="match status" value="2"/>
</dbReference>
<feature type="domain" description="Acyl-CoA thioesterase-like N-terminal HotDog" evidence="2">
    <location>
        <begin position="29"/>
        <end position="112"/>
    </location>
</feature>
<proteinExistence type="predicted"/>
<dbReference type="EMBL" id="JAPQKH010000003">
    <property type="protein sequence ID" value="KAJ5106637.1"/>
    <property type="molecule type" value="Genomic_DNA"/>
</dbReference>
<dbReference type="AlphaFoldDB" id="A0A9W9KIM0"/>